<organism evidence="11 12">
    <name type="scientific">Ensete ventricosum</name>
    <name type="common">Abyssinian banana</name>
    <name type="synonym">Musa ensete</name>
    <dbReference type="NCBI Taxonomy" id="4639"/>
    <lineage>
        <taxon>Eukaryota</taxon>
        <taxon>Viridiplantae</taxon>
        <taxon>Streptophyta</taxon>
        <taxon>Embryophyta</taxon>
        <taxon>Tracheophyta</taxon>
        <taxon>Spermatophyta</taxon>
        <taxon>Magnoliopsida</taxon>
        <taxon>Liliopsida</taxon>
        <taxon>Zingiberales</taxon>
        <taxon>Musaceae</taxon>
        <taxon>Ensete</taxon>
    </lineage>
</organism>
<accession>A0AAV8R2Q5</accession>
<keyword evidence="10" id="KW-0732">Signal</keyword>
<comment type="caution">
    <text evidence="11">The sequence shown here is derived from an EMBL/GenBank/DDBJ whole genome shotgun (WGS) entry which is preliminary data.</text>
</comment>
<dbReference type="Proteomes" id="UP001222027">
    <property type="component" value="Unassembled WGS sequence"/>
</dbReference>
<keyword evidence="4" id="KW-0964">Secreted</keyword>
<dbReference type="PROSITE" id="PS51257">
    <property type="entry name" value="PROKAR_LIPOPROTEIN"/>
    <property type="match status" value="1"/>
</dbReference>
<evidence type="ECO:0000256" key="8">
    <source>
        <dbReference type="PROSITE-ProRule" id="PRU10052"/>
    </source>
</evidence>
<keyword evidence="7" id="KW-0961">Cell wall biogenesis/degradation</keyword>
<keyword evidence="6 9" id="KW-0326">Glycosidase</keyword>
<comment type="similarity">
    <text evidence="2 9">Belongs to the glycosyl hydrolase 28 family.</text>
</comment>
<evidence type="ECO:0000256" key="1">
    <source>
        <dbReference type="ARBA" id="ARBA00004191"/>
    </source>
</evidence>
<protein>
    <recommendedName>
        <fullName evidence="13">Pectate lyase superfamily protein domain-containing protein</fullName>
    </recommendedName>
</protein>
<comment type="subcellular location">
    <subcellularLocation>
        <location evidence="1">Secreted</location>
        <location evidence="1">Cell wall</location>
    </subcellularLocation>
</comment>
<feature type="active site" evidence="8">
    <location>
        <position position="270"/>
    </location>
</feature>
<evidence type="ECO:0000256" key="3">
    <source>
        <dbReference type="ARBA" id="ARBA00022512"/>
    </source>
</evidence>
<dbReference type="GO" id="GO:0004650">
    <property type="term" value="F:polygalacturonase activity"/>
    <property type="evidence" value="ECO:0007669"/>
    <property type="project" value="InterPro"/>
</dbReference>
<keyword evidence="5 9" id="KW-0378">Hydrolase</keyword>
<dbReference type="InterPro" id="IPR000743">
    <property type="entry name" value="Glyco_hydro_28"/>
</dbReference>
<evidence type="ECO:0000256" key="7">
    <source>
        <dbReference type="ARBA" id="ARBA00023316"/>
    </source>
</evidence>
<dbReference type="PANTHER" id="PTHR31375">
    <property type="match status" value="1"/>
</dbReference>
<dbReference type="SMART" id="SM00710">
    <property type="entry name" value="PbH1"/>
    <property type="match status" value="4"/>
</dbReference>
<dbReference type="Pfam" id="PF00295">
    <property type="entry name" value="Glyco_hydro_28"/>
    <property type="match status" value="2"/>
</dbReference>
<name>A0AAV8R2Q5_ENSVE</name>
<evidence type="ECO:0000256" key="9">
    <source>
        <dbReference type="RuleBase" id="RU361169"/>
    </source>
</evidence>
<evidence type="ECO:0000313" key="11">
    <source>
        <dbReference type="EMBL" id="KAJ8485697.1"/>
    </source>
</evidence>
<keyword evidence="3" id="KW-0134">Cell wall</keyword>
<dbReference type="Gene3D" id="2.160.20.10">
    <property type="entry name" value="Single-stranded right-handed beta-helix, Pectin lyase-like"/>
    <property type="match status" value="1"/>
</dbReference>
<evidence type="ECO:0000313" key="12">
    <source>
        <dbReference type="Proteomes" id="UP001222027"/>
    </source>
</evidence>
<dbReference type="GO" id="GO:0071555">
    <property type="term" value="P:cell wall organization"/>
    <property type="evidence" value="ECO:0007669"/>
    <property type="project" value="UniProtKB-KW"/>
</dbReference>
<evidence type="ECO:0000256" key="2">
    <source>
        <dbReference type="ARBA" id="ARBA00008834"/>
    </source>
</evidence>
<feature type="signal peptide" evidence="10">
    <location>
        <begin position="1"/>
        <end position="25"/>
    </location>
</feature>
<proteinExistence type="inferred from homology"/>
<dbReference type="GO" id="GO:0005975">
    <property type="term" value="P:carbohydrate metabolic process"/>
    <property type="evidence" value="ECO:0007669"/>
    <property type="project" value="InterPro"/>
</dbReference>
<feature type="chain" id="PRO_5043832560" description="Pectate lyase superfamily protein domain-containing protein" evidence="10">
    <location>
        <begin position="26"/>
        <end position="417"/>
    </location>
</feature>
<dbReference type="PROSITE" id="PS00502">
    <property type="entry name" value="POLYGALACTURONASE"/>
    <property type="match status" value="1"/>
</dbReference>
<dbReference type="InterPro" id="IPR006626">
    <property type="entry name" value="PbH1"/>
</dbReference>
<reference evidence="11 12" key="1">
    <citation type="submission" date="2022-12" db="EMBL/GenBank/DDBJ databases">
        <title>Chromosome-scale assembly of the Ensete ventricosum genome.</title>
        <authorList>
            <person name="Dussert Y."/>
            <person name="Stocks J."/>
            <person name="Wendawek A."/>
            <person name="Woldeyes F."/>
            <person name="Nichols R.A."/>
            <person name="Borrell J.S."/>
        </authorList>
    </citation>
    <scope>NUCLEOTIDE SEQUENCE [LARGE SCALE GENOMIC DNA]</scope>
    <source>
        <strain evidence="12">cv. Maze</strain>
        <tissue evidence="11">Seeds</tissue>
    </source>
</reference>
<evidence type="ECO:0000256" key="10">
    <source>
        <dbReference type="SAM" id="SignalP"/>
    </source>
</evidence>
<dbReference type="InterPro" id="IPR012334">
    <property type="entry name" value="Pectin_lyas_fold"/>
</dbReference>
<evidence type="ECO:0000256" key="6">
    <source>
        <dbReference type="ARBA" id="ARBA00023295"/>
    </source>
</evidence>
<keyword evidence="12" id="KW-1185">Reference proteome</keyword>
<dbReference type="AlphaFoldDB" id="A0AAV8R2Q5"/>
<evidence type="ECO:0000256" key="4">
    <source>
        <dbReference type="ARBA" id="ARBA00022525"/>
    </source>
</evidence>
<dbReference type="InterPro" id="IPR011050">
    <property type="entry name" value="Pectin_lyase_fold/virulence"/>
</dbReference>
<sequence length="417" mass="44010">MVKQGRVNSLVILVLACFVAGRVAASSSYSVTDFGAKGDGVTDDTKAFLDTWNATCQSSVSSVLFIPAGKTFLLNPIVFHGPCKFYIRVQVDGDIIRPGKLWGGNFAHWLLFSHIDQLSIVGSGKIDGQGAAWWSCKTNHVSFSSSPLSCFCLRQSHVSAVSSSCFLHAFTSFGFFRSNAQPVPTAQVAGLRLISSPQMHLVVGFSSAVRITGLTITAPGDSLNTDGVHIEQSRDVVVSDSTIGTGDDCISIGTGSILVNVSRVTCGPGHGISIGSLGMANSLAQVSDIQVDHCNVFSTMNGGGYGYAKNIIFESINLTAVMNPIIIDQHYCANNVCAEQRSAVQVSDVRFIDVRGTSSSQVAINLNCSQNVACTGITFHNVEIQPAQRGGQASSYCFNAHGTVTGIAIPAVPCLMP</sequence>
<dbReference type="EMBL" id="JAQQAF010000005">
    <property type="protein sequence ID" value="KAJ8485697.1"/>
    <property type="molecule type" value="Genomic_DNA"/>
</dbReference>
<dbReference type="SUPFAM" id="SSF51126">
    <property type="entry name" value="Pectin lyase-like"/>
    <property type="match status" value="1"/>
</dbReference>
<evidence type="ECO:0000256" key="5">
    <source>
        <dbReference type="ARBA" id="ARBA00022801"/>
    </source>
</evidence>
<evidence type="ECO:0008006" key="13">
    <source>
        <dbReference type="Google" id="ProtNLM"/>
    </source>
</evidence>
<gene>
    <name evidence="11" type="ORF">OPV22_018182</name>
</gene>